<keyword evidence="5 9" id="KW-0375">Hydrogen ion transport</keyword>
<reference evidence="11 12" key="1">
    <citation type="submission" date="2019-07" db="EMBL/GenBank/DDBJ databases">
        <title>Draft genome assembly of a fouling barnacle, Amphibalanus amphitrite (Darwin, 1854): The first reference genome for Thecostraca.</title>
        <authorList>
            <person name="Kim W."/>
        </authorList>
    </citation>
    <scope>NUCLEOTIDE SEQUENCE [LARGE SCALE GENOMIC DNA]</scope>
    <source>
        <strain evidence="11">SNU_AA5</strain>
        <tissue evidence="11">Soma without cirri and trophi</tissue>
    </source>
</reference>
<protein>
    <recommendedName>
        <fullName evidence="9">V-type proton ATPase subunit a</fullName>
    </recommendedName>
</protein>
<dbReference type="GO" id="GO:0005886">
    <property type="term" value="C:plasma membrane"/>
    <property type="evidence" value="ECO:0007669"/>
    <property type="project" value="TreeGrafter"/>
</dbReference>
<dbReference type="GO" id="GO:0007035">
    <property type="term" value="P:vacuolar acidification"/>
    <property type="evidence" value="ECO:0007669"/>
    <property type="project" value="TreeGrafter"/>
</dbReference>
<gene>
    <name evidence="11" type="primary">Atp6v0a1_0</name>
    <name evidence="11" type="ORF">FJT64_022482</name>
</gene>
<feature type="transmembrane region" description="Helical" evidence="9">
    <location>
        <begin position="399"/>
        <end position="428"/>
    </location>
</feature>
<keyword evidence="10" id="KW-0175">Coiled coil</keyword>
<dbReference type="EMBL" id="VIIS01000710">
    <property type="protein sequence ID" value="KAF0305926.1"/>
    <property type="molecule type" value="Genomic_DNA"/>
</dbReference>
<organism evidence="11 12">
    <name type="scientific">Amphibalanus amphitrite</name>
    <name type="common">Striped barnacle</name>
    <name type="synonym">Balanus amphitrite</name>
    <dbReference type="NCBI Taxonomy" id="1232801"/>
    <lineage>
        <taxon>Eukaryota</taxon>
        <taxon>Metazoa</taxon>
        <taxon>Ecdysozoa</taxon>
        <taxon>Arthropoda</taxon>
        <taxon>Crustacea</taxon>
        <taxon>Multicrustacea</taxon>
        <taxon>Cirripedia</taxon>
        <taxon>Thoracica</taxon>
        <taxon>Thoracicalcarea</taxon>
        <taxon>Balanomorpha</taxon>
        <taxon>Balanoidea</taxon>
        <taxon>Balanidae</taxon>
        <taxon>Amphibalaninae</taxon>
        <taxon>Amphibalanus</taxon>
    </lineage>
</organism>
<dbReference type="OrthoDB" id="10264220at2759"/>
<dbReference type="AlphaFoldDB" id="A0A6A4WEW4"/>
<keyword evidence="4 9" id="KW-0812">Transmembrane</keyword>
<keyword evidence="6 9" id="KW-1133">Transmembrane helix</keyword>
<evidence type="ECO:0000256" key="2">
    <source>
        <dbReference type="ARBA" id="ARBA00009904"/>
    </source>
</evidence>
<proteinExistence type="inferred from homology"/>
<evidence type="ECO:0000256" key="5">
    <source>
        <dbReference type="ARBA" id="ARBA00022781"/>
    </source>
</evidence>
<dbReference type="PIRSF" id="PIRSF001293">
    <property type="entry name" value="ATP6V0A1"/>
    <property type="match status" value="1"/>
</dbReference>
<sequence length="835" mass="95358">MDWGLFKSEHMELYQLFLQTEAVYNCVSELGELGAVQFRDLNPNVNAFQRKFVNEVRRCDEMERKLKYFEREINKDEIPMLDTGESPEAPQPREMIDLEASFEKLENELKEVNGNSETLKKNYLELTELKHILLKAQHFFDEKETQHVQEGIQQSLVANDEVGRQGASGQLNFVAGVIKRERVHAFELMLWRACRGNVFLRQAEIEEPLEDPVSGEMVNKNVYIAFFQGDQLKSRVKKISEGFRATVYPCPETPTERREMKTGVLTRIEDLNTVLAQTQDHRQRVLVAAAKNIRIWFIKVRKIKAIYHTLNLFNLDVTQKCLIAECWIAVDDVSAVQLALRRGSERAGSSLSPVMNRIPTSEAPPTFNRTNKFTNGFQTLVDAYGVANYREMNPAPYTVITFPFLFGVMFGDLGHGCIMALFALWMVLNERKLGAKRIDNEIAAIFFGGRYIILLMGIFSMYTGIIYNDIFSKSLNIFGSSWRIGFTELEINSTELETLMLPPENASCYRGDPYPFGFDPVWQITENKVTYQNAFKMKLSVLLGVAQMVFGVALSVFNYVNFRQISDIFTMFLPQMLFLLCLFGWLCVLCLLKWSMYSASYDGRYSAHCAPSLLLIFINMFLLKDSDAEVDEDDAKSGCQGYLFDGQRELQYGLLALGVICIPWMLLVKPIIIYRQRKAAARAAPLPHTAAEPRTSDAPAAAHEEEEEFSEVCIHQAIHTVEYVLGSISHTASYLRLWALSLAHSQLSEVLWTMILVNGFMLTTEYYGSVILFAIFAMWAALTVSILIVMEGLSAFLHTLRLHWVEFQSKFYKGEGYLFTPFSFREILKEADAVE</sequence>
<evidence type="ECO:0000256" key="3">
    <source>
        <dbReference type="ARBA" id="ARBA00022448"/>
    </source>
</evidence>
<dbReference type="InterPro" id="IPR026028">
    <property type="entry name" value="V-type_ATPase_116kDa_su_euka"/>
</dbReference>
<feature type="transmembrane region" description="Helical" evidence="9">
    <location>
        <begin position="572"/>
        <end position="592"/>
    </location>
</feature>
<dbReference type="InterPro" id="IPR002490">
    <property type="entry name" value="V-ATPase_116kDa_su"/>
</dbReference>
<name>A0A6A4WEW4_AMPAM</name>
<evidence type="ECO:0000313" key="11">
    <source>
        <dbReference type="EMBL" id="KAF0305926.1"/>
    </source>
</evidence>
<dbReference type="PANTHER" id="PTHR11629">
    <property type="entry name" value="VACUOLAR PROTON ATPASES"/>
    <property type="match status" value="1"/>
</dbReference>
<evidence type="ECO:0000256" key="4">
    <source>
        <dbReference type="ARBA" id="ARBA00022692"/>
    </source>
</evidence>
<feature type="transmembrane region" description="Helical" evidence="9">
    <location>
        <begin position="448"/>
        <end position="467"/>
    </location>
</feature>
<feature type="transmembrane region" description="Helical" evidence="9">
    <location>
        <begin position="766"/>
        <end position="790"/>
    </location>
</feature>
<keyword evidence="8 9" id="KW-0472">Membrane</keyword>
<evidence type="ECO:0000256" key="8">
    <source>
        <dbReference type="ARBA" id="ARBA00023136"/>
    </source>
</evidence>
<comment type="subcellular location">
    <subcellularLocation>
        <location evidence="1">Membrane</location>
        <topology evidence="1">Multi-pass membrane protein</topology>
    </subcellularLocation>
</comment>
<dbReference type="GO" id="GO:0000220">
    <property type="term" value="C:vacuolar proton-transporting V-type ATPase, V0 domain"/>
    <property type="evidence" value="ECO:0007669"/>
    <property type="project" value="InterPro"/>
</dbReference>
<comment type="similarity">
    <text evidence="2 9">Belongs to the V-ATPase 116 kDa subunit family.</text>
</comment>
<evidence type="ECO:0000256" key="1">
    <source>
        <dbReference type="ARBA" id="ARBA00004141"/>
    </source>
</evidence>
<comment type="function">
    <text evidence="9">Essential component of the vacuolar proton pump (V-ATPase), a multimeric enzyme that catalyzes the translocation of protons across the membranes. Required for assembly and activity of the V-ATPase.</text>
</comment>
<feature type="coiled-coil region" evidence="10">
    <location>
        <begin position="95"/>
        <end position="122"/>
    </location>
</feature>
<keyword evidence="12" id="KW-1185">Reference proteome</keyword>
<keyword evidence="3 9" id="KW-0813">Transport</keyword>
<evidence type="ECO:0000256" key="10">
    <source>
        <dbReference type="SAM" id="Coils"/>
    </source>
</evidence>
<dbReference type="Proteomes" id="UP000440578">
    <property type="component" value="Unassembled WGS sequence"/>
</dbReference>
<dbReference type="Pfam" id="PF01496">
    <property type="entry name" value="V_ATPase_I"/>
    <property type="match status" value="1"/>
</dbReference>
<evidence type="ECO:0000256" key="6">
    <source>
        <dbReference type="ARBA" id="ARBA00022989"/>
    </source>
</evidence>
<dbReference type="GO" id="GO:0051117">
    <property type="term" value="F:ATPase binding"/>
    <property type="evidence" value="ECO:0007669"/>
    <property type="project" value="TreeGrafter"/>
</dbReference>
<dbReference type="PANTHER" id="PTHR11629:SF63">
    <property type="entry name" value="V-TYPE PROTON ATPASE SUBUNIT A"/>
    <property type="match status" value="1"/>
</dbReference>
<evidence type="ECO:0000256" key="7">
    <source>
        <dbReference type="ARBA" id="ARBA00023065"/>
    </source>
</evidence>
<comment type="caution">
    <text evidence="11">The sequence shown here is derived from an EMBL/GenBank/DDBJ whole genome shotgun (WGS) entry which is preliminary data.</text>
</comment>
<feature type="transmembrane region" description="Helical" evidence="9">
    <location>
        <begin position="650"/>
        <end position="668"/>
    </location>
</feature>
<evidence type="ECO:0000313" key="12">
    <source>
        <dbReference type="Proteomes" id="UP000440578"/>
    </source>
</evidence>
<dbReference type="GO" id="GO:0046961">
    <property type="term" value="F:proton-transporting ATPase activity, rotational mechanism"/>
    <property type="evidence" value="ECO:0007669"/>
    <property type="project" value="InterPro"/>
</dbReference>
<evidence type="ECO:0000256" key="9">
    <source>
        <dbReference type="RuleBase" id="RU361189"/>
    </source>
</evidence>
<keyword evidence="7 9" id="KW-0406">Ion transport</keyword>
<feature type="transmembrane region" description="Helical" evidence="9">
    <location>
        <begin position="541"/>
        <end position="560"/>
    </location>
</feature>
<accession>A0A6A4WEW4</accession>